<dbReference type="EMBL" id="JAGIOO010000001">
    <property type="protein sequence ID" value="MBP2475557.1"/>
    <property type="molecule type" value="Genomic_DNA"/>
</dbReference>
<dbReference type="RefSeq" id="WP_249044379.1">
    <property type="nucleotide sequence ID" value="NZ_JAGIOO010000001.1"/>
</dbReference>
<comment type="caution">
    <text evidence="1">The sequence shown here is derived from an EMBL/GenBank/DDBJ whole genome shotgun (WGS) entry which is preliminary data.</text>
</comment>
<gene>
    <name evidence="1" type="ORF">JOF53_004429</name>
</gene>
<reference evidence="1 2" key="1">
    <citation type="submission" date="2021-03" db="EMBL/GenBank/DDBJ databases">
        <title>Sequencing the genomes of 1000 actinobacteria strains.</title>
        <authorList>
            <person name="Klenk H.-P."/>
        </authorList>
    </citation>
    <scope>NUCLEOTIDE SEQUENCE [LARGE SCALE GENOMIC DNA]</scope>
    <source>
        <strain evidence="1 2">DSM 44580</strain>
    </source>
</reference>
<evidence type="ECO:0000313" key="2">
    <source>
        <dbReference type="Proteomes" id="UP001519363"/>
    </source>
</evidence>
<sequence length="233" mass="25310">MAAIIVFALILVPVVSVLMSCARPDAMPRELNTTEAERLALVRFVNYESRTASVTASVPSSAGKLVLDGRVDFVEHVGYMTMRTEGRTDAGSAGLLQWNPKKLAFRQGTGQQAVDPAPDADWALRPLGRAGSDLDTALMLLVNLAQDRPDNAQLLQQSSARWLREDKVGDTRVDVFEGPQKPGQDAAGRLRYWVGGDGRLHRLEARIGAREEVAVIDFRQGAAPITPIPAIRA</sequence>
<protein>
    <recommendedName>
        <fullName evidence="3">LppX_LprAFG lipoprotein</fullName>
    </recommendedName>
</protein>
<proteinExistence type="predicted"/>
<evidence type="ECO:0000313" key="1">
    <source>
        <dbReference type="EMBL" id="MBP2475557.1"/>
    </source>
</evidence>
<keyword evidence="2" id="KW-1185">Reference proteome</keyword>
<dbReference type="Proteomes" id="UP001519363">
    <property type="component" value="Unassembled WGS sequence"/>
</dbReference>
<evidence type="ECO:0008006" key="3">
    <source>
        <dbReference type="Google" id="ProtNLM"/>
    </source>
</evidence>
<accession>A0ABS5AGS0</accession>
<name>A0ABS5AGS0_9PSEU</name>
<organism evidence="1 2">
    <name type="scientific">Crossiella equi</name>
    <dbReference type="NCBI Taxonomy" id="130796"/>
    <lineage>
        <taxon>Bacteria</taxon>
        <taxon>Bacillati</taxon>
        <taxon>Actinomycetota</taxon>
        <taxon>Actinomycetes</taxon>
        <taxon>Pseudonocardiales</taxon>
        <taxon>Pseudonocardiaceae</taxon>
        <taxon>Crossiella</taxon>
    </lineage>
</organism>